<keyword evidence="1" id="KW-0238">DNA-binding</keyword>
<dbReference type="InterPro" id="IPR050807">
    <property type="entry name" value="TransReg_Diox_bact_type"/>
</dbReference>
<evidence type="ECO:0000259" key="2">
    <source>
        <dbReference type="PROSITE" id="PS50943"/>
    </source>
</evidence>
<evidence type="ECO:0000256" key="1">
    <source>
        <dbReference type="ARBA" id="ARBA00023125"/>
    </source>
</evidence>
<dbReference type="Pfam" id="PF01381">
    <property type="entry name" value="HTH_3"/>
    <property type="match status" value="1"/>
</dbReference>
<dbReference type="SUPFAM" id="SSF47413">
    <property type="entry name" value="lambda repressor-like DNA-binding domains"/>
    <property type="match status" value="1"/>
</dbReference>
<sequence length="112" mass="13072">MIGRKIVELRKKRGMTLSELAERANISKSYISGLERNINDNPSIQVINKIAAILEVNVTTLIESEGKPQECIESEWWEFVSELKETGIDKNQIEEYRTLIEFIKWQKEKMTE</sequence>
<dbReference type="PANTHER" id="PTHR46797:SF13">
    <property type="entry name" value="HTH-TYPE TRANSCRIPTIONAL REGULATOR SINR"/>
    <property type="match status" value="1"/>
</dbReference>
<evidence type="ECO:0000313" key="3">
    <source>
        <dbReference type="EMBL" id="MBD8004757.1"/>
    </source>
</evidence>
<dbReference type="PANTHER" id="PTHR46797">
    <property type="entry name" value="HTH-TYPE TRANSCRIPTIONAL REGULATOR"/>
    <property type="match status" value="1"/>
</dbReference>
<dbReference type="SMART" id="SM00530">
    <property type="entry name" value="HTH_XRE"/>
    <property type="match status" value="1"/>
</dbReference>
<dbReference type="InterPro" id="IPR001387">
    <property type="entry name" value="Cro/C1-type_HTH"/>
</dbReference>
<dbReference type="EMBL" id="JACSPV010000008">
    <property type="protein sequence ID" value="MBD8004757.1"/>
    <property type="molecule type" value="Genomic_DNA"/>
</dbReference>
<reference evidence="3 4" key="1">
    <citation type="submission" date="2020-08" db="EMBL/GenBank/DDBJ databases">
        <title>A Genomic Blueprint of the Chicken Gut Microbiome.</title>
        <authorList>
            <person name="Gilroy R."/>
            <person name="Ravi A."/>
            <person name="Getino M."/>
            <person name="Pursley I."/>
            <person name="Horton D.L."/>
            <person name="Alikhan N.-F."/>
            <person name="Baker D."/>
            <person name="Gharbi K."/>
            <person name="Hall N."/>
            <person name="Watson M."/>
            <person name="Adriaenssens E.M."/>
            <person name="Foster-Nyarko E."/>
            <person name="Jarju S."/>
            <person name="Secka A."/>
            <person name="Antonio M."/>
            <person name="Oren A."/>
            <person name="Chaudhuri R."/>
            <person name="La Ragione R.M."/>
            <person name="Hildebrand F."/>
            <person name="Pallen M.J."/>
        </authorList>
    </citation>
    <scope>NUCLEOTIDE SEQUENCE [LARGE SCALE GENOMIC DNA]</scope>
    <source>
        <strain evidence="3 4">Sa1BUA2</strain>
    </source>
</reference>
<dbReference type="Gene3D" id="1.10.260.40">
    <property type="entry name" value="lambda repressor-like DNA-binding domains"/>
    <property type="match status" value="1"/>
</dbReference>
<dbReference type="Proteomes" id="UP000648182">
    <property type="component" value="Unassembled WGS sequence"/>
</dbReference>
<name>A0ABR8VJ03_9BACI</name>
<comment type="caution">
    <text evidence="3">The sequence shown here is derived from an EMBL/GenBank/DDBJ whole genome shotgun (WGS) entry which is preliminary data.</text>
</comment>
<evidence type="ECO:0000313" key="4">
    <source>
        <dbReference type="Proteomes" id="UP000648182"/>
    </source>
</evidence>
<dbReference type="PROSITE" id="PS50943">
    <property type="entry name" value="HTH_CROC1"/>
    <property type="match status" value="1"/>
</dbReference>
<keyword evidence="4" id="KW-1185">Reference proteome</keyword>
<gene>
    <name evidence="3" type="ORF">H9631_06650</name>
</gene>
<accession>A0ABR8VJ03</accession>
<feature type="domain" description="HTH cro/C1-type" evidence="2">
    <location>
        <begin position="6"/>
        <end position="61"/>
    </location>
</feature>
<organism evidence="3 4">
    <name type="scientific">Bacillus norwichensis</name>
    <dbReference type="NCBI Taxonomy" id="2762217"/>
    <lineage>
        <taxon>Bacteria</taxon>
        <taxon>Bacillati</taxon>
        <taxon>Bacillota</taxon>
        <taxon>Bacilli</taxon>
        <taxon>Bacillales</taxon>
        <taxon>Bacillaceae</taxon>
        <taxon>Bacillus</taxon>
    </lineage>
</organism>
<dbReference type="CDD" id="cd00093">
    <property type="entry name" value="HTH_XRE"/>
    <property type="match status" value="1"/>
</dbReference>
<dbReference type="InterPro" id="IPR010982">
    <property type="entry name" value="Lambda_DNA-bd_dom_sf"/>
</dbReference>
<proteinExistence type="predicted"/>
<protein>
    <submittedName>
        <fullName evidence="3">Helix-turn-helix transcriptional regulator</fullName>
    </submittedName>
</protein>
<dbReference type="RefSeq" id="WP_191811179.1">
    <property type="nucleotide sequence ID" value="NZ_JACSPV010000008.1"/>
</dbReference>